<dbReference type="GO" id="GO:0031419">
    <property type="term" value="F:cobalamin binding"/>
    <property type="evidence" value="ECO:0007669"/>
    <property type="project" value="InterPro"/>
</dbReference>
<gene>
    <name evidence="5" type="ORF">S01H1_28560</name>
</gene>
<organism evidence="5">
    <name type="scientific">marine sediment metagenome</name>
    <dbReference type="NCBI Taxonomy" id="412755"/>
    <lineage>
        <taxon>unclassified sequences</taxon>
        <taxon>metagenomes</taxon>
        <taxon>ecological metagenomes</taxon>
    </lineage>
</organism>
<name>X0TXN0_9ZZZZ</name>
<dbReference type="Gene3D" id="1.10.1240.10">
    <property type="entry name" value="Methionine synthase domain"/>
    <property type="match status" value="1"/>
</dbReference>
<dbReference type="SUPFAM" id="SSF47644">
    <property type="entry name" value="Methionine synthase domain"/>
    <property type="match status" value="1"/>
</dbReference>
<dbReference type="SUPFAM" id="SSF52242">
    <property type="entry name" value="Cobalamin (vitamin B12)-binding domain"/>
    <property type="match status" value="1"/>
</dbReference>
<dbReference type="GO" id="GO:0005829">
    <property type="term" value="C:cytosol"/>
    <property type="evidence" value="ECO:0007669"/>
    <property type="project" value="TreeGrafter"/>
</dbReference>
<dbReference type="GO" id="GO:0046653">
    <property type="term" value="P:tetrahydrofolate metabolic process"/>
    <property type="evidence" value="ECO:0007669"/>
    <property type="project" value="TreeGrafter"/>
</dbReference>
<dbReference type="PROSITE" id="PS51337">
    <property type="entry name" value="B12_BINDING_NTER"/>
    <property type="match status" value="1"/>
</dbReference>
<feature type="non-terminal residue" evidence="5">
    <location>
        <position position="130"/>
    </location>
</feature>
<sequence length="130" mass="14270">MKFVGNQFEEEEIFLPELIGSAETVKVVIDEVLDPAIRAAGEEKETMGKVVIGTVESDVHSIGKDLVGSFLFSNGFEVYNLGVEVTADQFISKAEEIGADIIGLSSLLTMSMDFQKQVIDELKKRGLRDK</sequence>
<evidence type="ECO:0000259" key="3">
    <source>
        <dbReference type="PROSITE" id="PS51332"/>
    </source>
</evidence>
<reference evidence="5" key="1">
    <citation type="journal article" date="2014" name="Front. Microbiol.">
        <title>High frequency of phylogenetically diverse reductive dehalogenase-homologous genes in deep subseafloor sedimentary metagenomes.</title>
        <authorList>
            <person name="Kawai M."/>
            <person name="Futagami T."/>
            <person name="Toyoda A."/>
            <person name="Takaki Y."/>
            <person name="Nishi S."/>
            <person name="Hori S."/>
            <person name="Arai W."/>
            <person name="Tsubouchi T."/>
            <person name="Morono Y."/>
            <person name="Uchiyama I."/>
            <person name="Ito T."/>
            <person name="Fujiyama A."/>
            <person name="Inagaki F."/>
            <person name="Takami H."/>
        </authorList>
    </citation>
    <scope>NUCLEOTIDE SEQUENCE</scope>
    <source>
        <strain evidence="5">Expedition CK06-06</strain>
    </source>
</reference>
<dbReference type="PANTHER" id="PTHR45833">
    <property type="entry name" value="METHIONINE SYNTHASE"/>
    <property type="match status" value="1"/>
</dbReference>
<accession>X0TXN0</accession>
<dbReference type="GO" id="GO:0050667">
    <property type="term" value="P:homocysteine metabolic process"/>
    <property type="evidence" value="ECO:0007669"/>
    <property type="project" value="TreeGrafter"/>
</dbReference>
<dbReference type="AlphaFoldDB" id="X0TXN0"/>
<dbReference type="Pfam" id="PF02310">
    <property type="entry name" value="B12-binding"/>
    <property type="match status" value="1"/>
</dbReference>
<dbReference type="Gene3D" id="3.40.50.280">
    <property type="entry name" value="Cobalamin-binding domain"/>
    <property type="match status" value="1"/>
</dbReference>
<feature type="domain" description="B12-binding N-terminal" evidence="4">
    <location>
        <begin position="1"/>
        <end position="44"/>
    </location>
</feature>
<evidence type="ECO:0008006" key="6">
    <source>
        <dbReference type="Google" id="ProtNLM"/>
    </source>
</evidence>
<feature type="domain" description="B12-binding" evidence="3">
    <location>
        <begin position="47"/>
        <end position="130"/>
    </location>
</feature>
<comment type="caution">
    <text evidence="5">The sequence shown here is derived from an EMBL/GenBank/DDBJ whole genome shotgun (WGS) entry which is preliminary data.</text>
</comment>
<evidence type="ECO:0000256" key="1">
    <source>
        <dbReference type="ARBA" id="ARBA00022723"/>
    </source>
</evidence>
<dbReference type="InterPro" id="IPR036724">
    <property type="entry name" value="Cobalamin-bd_sf"/>
</dbReference>
<dbReference type="PANTHER" id="PTHR45833:SF1">
    <property type="entry name" value="METHIONINE SYNTHASE"/>
    <property type="match status" value="1"/>
</dbReference>
<keyword evidence="1" id="KW-0479">Metal-binding</keyword>
<dbReference type="GO" id="GO:0046872">
    <property type="term" value="F:metal ion binding"/>
    <property type="evidence" value="ECO:0007669"/>
    <property type="project" value="UniProtKB-KW"/>
</dbReference>
<keyword evidence="2" id="KW-0170">Cobalt</keyword>
<protein>
    <recommendedName>
        <fullName evidence="6">B12-binding domain-containing protein</fullName>
    </recommendedName>
</protein>
<evidence type="ECO:0000256" key="2">
    <source>
        <dbReference type="ARBA" id="ARBA00023285"/>
    </source>
</evidence>
<proteinExistence type="predicted"/>
<evidence type="ECO:0000259" key="4">
    <source>
        <dbReference type="PROSITE" id="PS51337"/>
    </source>
</evidence>
<dbReference type="InterPro" id="IPR036594">
    <property type="entry name" value="Meth_synthase_dom"/>
</dbReference>
<dbReference type="InterPro" id="IPR050554">
    <property type="entry name" value="Met_Synthase/Corrinoid"/>
</dbReference>
<dbReference type="InterPro" id="IPR006158">
    <property type="entry name" value="Cobalamin-bd"/>
</dbReference>
<dbReference type="InterPro" id="IPR003759">
    <property type="entry name" value="Cbl-bd_cap"/>
</dbReference>
<dbReference type="GO" id="GO:0008705">
    <property type="term" value="F:methionine synthase activity"/>
    <property type="evidence" value="ECO:0007669"/>
    <property type="project" value="TreeGrafter"/>
</dbReference>
<dbReference type="PROSITE" id="PS51332">
    <property type="entry name" value="B12_BINDING"/>
    <property type="match status" value="1"/>
</dbReference>
<dbReference type="EMBL" id="BARS01017464">
    <property type="protein sequence ID" value="GAF98014.1"/>
    <property type="molecule type" value="Genomic_DNA"/>
</dbReference>
<evidence type="ECO:0000313" key="5">
    <source>
        <dbReference type="EMBL" id="GAF98014.1"/>
    </source>
</evidence>